<proteinExistence type="predicted"/>
<dbReference type="EMBL" id="GBHO01017349">
    <property type="protein sequence ID" value="JAG26255.1"/>
    <property type="molecule type" value="Transcribed_RNA"/>
</dbReference>
<reference evidence="3" key="1">
    <citation type="journal article" date="2014" name="PLoS ONE">
        <title>Transcriptome-Based Identification of ABC Transporters in the Western Tarnished Plant Bug Lygus hesperus.</title>
        <authorList>
            <person name="Hull J.J."/>
            <person name="Chaney K."/>
            <person name="Geib S.M."/>
            <person name="Fabrick J.A."/>
            <person name="Brent C.S."/>
            <person name="Walsh D."/>
            <person name="Lavine L.C."/>
        </authorList>
    </citation>
    <scope>NUCLEOTIDE SEQUENCE</scope>
</reference>
<reference evidence="4" key="3">
    <citation type="journal article" date="2016" name="Gigascience">
        <title>De novo construction of an expanded transcriptome assembly for the western tarnished plant bug, Lygus hesperus.</title>
        <authorList>
            <person name="Tassone E.E."/>
            <person name="Geib S.M."/>
            <person name="Hall B."/>
            <person name="Fabrick J.A."/>
            <person name="Brent C.S."/>
            <person name="Hull J.J."/>
        </authorList>
    </citation>
    <scope>NUCLEOTIDE SEQUENCE</scope>
</reference>
<evidence type="ECO:0000313" key="2">
    <source>
        <dbReference type="EMBL" id="JAG26254.1"/>
    </source>
</evidence>
<feature type="domain" description="Reverse transcriptase" evidence="1">
    <location>
        <begin position="1"/>
        <end position="236"/>
    </location>
</feature>
<keyword evidence="3" id="KW-0548">Nucleotidyltransferase</keyword>
<dbReference type="EMBL" id="GBHO01017350">
    <property type="protein sequence ID" value="JAG26254.1"/>
    <property type="molecule type" value="Transcribed_RNA"/>
</dbReference>
<dbReference type="GO" id="GO:0003964">
    <property type="term" value="F:RNA-directed DNA polymerase activity"/>
    <property type="evidence" value="ECO:0007669"/>
    <property type="project" value="UniProtKB-KW"/>
</dbReference>
<dbReference type="PANTHER" id="PTHR47027">
    <property type="entry name" value="REVERSE TRANSCRIPTASE DOMAIN-CONTAINING PROTEIN"/>
    <property type="match status" value="1"/>
</dbReference>
<gene>
    <name evidence="3" type="primary">pol_213</name>
    <name evidence="4" type="synonym">pol_18</name>
    <name evidence="2" type="synonym">pol_214</name>
    <name evidence="2" type="ORF">CM83_16727</name>
    <name evidence="3" type="ORF">CM83_16729</name>
    <name evidence="4" type="ORF">g.20917</name>
</gene>
<dbReference type="PANTHER" id="PTHR47027:SF20">
    <property type="entry name" value="REVERSE TRANSCRIPTASE-LIKE PROTEIN WITH RNA-DIRECTED DNA POLYMERASE DOMAIN"/>
    <property type="match status" value="1"/>
</dbReference>
<dbReference type="InterPro" id="IPR043502">
    <property type="entry name" value="DNA/RNA_pol_sf"/>
</dbReference>
<organism evidence="3">
    <name type="scientific">Lygus hesperus</name>
    <name type="common">Western plant bug</name>
    <dbReference type="NCBI Taxonomy" id="30085"/>
    <lineage>
        <taxon>Eukaryota</taxon>
        <taxon>Metazoa</taxon>
        <taxon>Ecdysozoa</taxon>
        <taxon>Arthropoda</taxon>
        <taxon>Hexapoda</taxon>
        <taxon>Insecta</taxon>
        <taxon>Pterygota</taxon>
        <taxon>Neoptera</taxon>
        <taxon>Paraneoptera</taxon>
        <taxon>Hemiptera</taxon>
        <taxon>Heteroptera</taxon>
        <taxon>Panheteroptera</taxon>
        <taxon>Cimicomorpha</taxon>
        <taxon>Miridae</taxon>
        <taxon>Mirini</taxon>
        <taxon>Lygus</taxon>
    </lineage>
</organism>
<reference evidence="3" key="2">
    <citation type="submission" date="2014-07" db="EMBL/GenBank/DDBJ databases">
        <authorList>
            <person name="Hull J."/>
        </authorList>
    </citation>
    <scope>NUCLEOTIDE SEQUENCE</scope>
</reference>
<dbReference type="EMBL" id="GDHC01011501">
    <property type="protein sequence ID" value="JAQ07128.1"/>
    <property type="molecule type" value="Transcribed_RNA"/>
</dbReference>
<sequence>MKIFNQILLNRLLTYIEMHHLLPENQSGFRKHRGCTDNIFTLASLVDLHIRMPKRKVFAGFIDFRRCFDTIEHDLLWHKLAQLGISARFINILKKIYDQAKFTVKVGSDISKEYQLEGGILQGDVLSPVLFALFVSDFESFLRSKGVVGIKLNERIDVTCLFYADDLTLLSNTYSGMKKMLFWLNEYCVMNKLSINGEKSKVVVFRKGGNTKNLAFTCGGSTIQIANQYTYLGVVFSCSGVFRVHATEARRKGLSAVHNTLAIIKKARNASPSSWALLLAALCNSTSMYASEVWGGRYCESIERTQIRFYKNLLFLPSNTPDIFIRTELGIPHTRLLIMRRMLDWYGKVMRMNDYRYPKLCLLQLKKIPNQPSEVHHNWVLQLGQLLREVDLLHILEINDHKLFVEARKKALALFESSVLKKDQDNLQAMRFNSHFSLLAHKPGKCSHFLDDASLSLFAKRVVAQLRMIGTKKVSLWLAGIKTCFDSSEVCPVCNSGEADTAVHLITHCPVFKSDRLKFLGGETISESQFTVILEGTAEIVNKCMAFMQTVVRQRKIITNEGFLY</sequence>
<evidence type="ECO:0000313" key="3">
    <source>
        <dbReference type="EMBL" id="JAG26255.1"/>
    </source>
</evidence>
<dbReference type="CDD" id="cd01650">
    <property type="entry name" value="RT_nLTR_like"/>
    <property type="match status" value="1"/>
</dbReference>
<evidence type="ECO:0000313" key="4">
    <source>
        <dbReference type="EMBL" id="JAQ07128.1"/>
    </source>
</evidence>
<name>A0A0A9Y9Q5_LYGHE</name>
<keyword evidence="3" id="KW-0808">Transferase</keyword>
<dbReference type="Pfam" id="PF00078">
    <property type="entry name" value="RVT_1"/>
    <property type="match status" value="1"/>
</dbReference>
<dbReference type="AlphaFoldDB" id="A0A0A9Y9Q5"/>
<keyword evidence="3" id="KW-0695">RNA-directed DNA polymerase</keyword>
<evidence type="ECO:0000259" key="1">
    <source>
        <dbReference type="PROSITE" id="PS50878"/>
    </source>
</evidence>
<accession>A0A0A9Y9Q5</accession>
<dbReference type="InterPro" id="IPR000477">
    <property type="entry name" value="RT_dom"/>
</dbReference>
<protein>
    <submittedName>
        <fullName evidence="3">RNA-directed DNA polymerase from mobile element jockey</fullName>
    </submittedName>
</protein>
<dbReference type="PROSITE" id="PS50878">
    <property type="entry name" value="RT_POL"/>
    <property type="match status" value="1"/>
</dbReference>
<dbReference type="SUPFAM" id="SSF56672">
    <property type="entry name" value="DNA/RNA polymerases"/>
    <property type="match status" value="1"/>
</dbReference>